<organism evidence="2 3">
    <name type="scientific">Cecembia lonarensis (strain CCUG 58316 / KCTC 22772 / LW9)</name>
    <dbReference type="NCBI Taxonomy" id="1225176"/>
    <lineage>
        <taxon>Bacteria</taxon>
        <taxon>Pseudomonadati</taxon>
        <taxon>Bacteroidota</taxon>
        <taxon>Cytophagia</taxon>
        <taxon>Cytophagales</taxon>
        <taxon>Cyclobacteriaceae</taxon>
        <taxon>Cecembia</taxon>
    </lineage>
</organism>
<feature type="transmembrane region" description="Helical" evidence="1">
    <location>
        <begin position="47"/>
        <end position="66"/>
    </location>
</feature>
<keyword evidence="1" id="KW-1133">Transmembrane helix</keyword>
<sequence>MKTLGIILIVLGIAMFFIPGISVQTEENLVDIGPIEVNQTKDHELTWPSYAGGISIAAGVILLFAGRKK</sequence>
<dbReference type="AlphaFoldDB" id="K1L9J0"/>
<keyword evidence="3" id="KW-1185">Reference proteome</keyword>
<dbReference type="Proteomes" id="UP000004478">
    <property type="component" value="Unassembled WGS sequence"/>
</dbReference>
<evidence type="ECO:0000313" key="3">
    <source>
        <dbReference type="Proteomes" id="UP000004478"/>
    </source>
</evidence>
<accession>K1L9J0</accession>
<gene>
    <name evidence="2" type="ORF">B879_02509</name>
</gene>
<dbReference type="EMBL" id="AMGM01000039">
    <property type="protein sequence ID" value="EKB48867.1"/>
    <property type="molecule type" value="Genomic_DNA"/>
</dbReference>
<name>K1L9J0_CECL9</name>
<protein>
    <submittedName>
        <fullName evidence="2">Uncharacterized protein</fullName>
    </submittedName>
</protein>
<reference evidence="2 3" key="1">
    <citation type="journal article" date="2012" name="J. Bacteriol.">
        <title>Draft Genome Sequence of Cecembia lonarensis Strain LW9T, Isolated from Lonar Lake, a Haloalkaline Lake in India.</title>
        <authorList>
            <person name="Shivaji S."/>
            <person name="Ara S."/>
            <person name="Singh A."/>
            <person name="Pinnaka A.K."/>
        </authorList>
    </citation>
    <scope>NUCLEOTIDE SEQUENCE [LARGE SCALE GENOMIC DNA]</scope>
    <source>
        <strain evidence="2 3">LW9</strain>
    </source>
</reference>
<dbReference type="Pfam" id="PF03729">
    <property type="entry name" value="DUF308"/>
    <property type="match status" value="1"/>
</dbReference>
<proteinExistence type="predicted"/>
<dbReference type="InterPro" id="IPR005325">
    <property type="entry name" value="DUF308_memb"/>
</dbReference>
<keyword evidence="1" id="KW-0812">Transmembrane</keyword>
<comment type="caution">
    <text evidence="2">The sequence shown here is derived from an EMBL/GenBank/DDBJ whole genome shotgun (WGS) entry which is preliminary data.</text>
</comment>
<dbReference type="OrthoDB" id="1375121at2"/>
<dbReference type="RefSeq" id="WP_009185533.1">
    <property type="nucleotide sequence ID" value="NZ_AMGM01000039.1"/>
</dbReference>
<evidence type="ECO:0000313" key="2">
    <source>
        <dbReference type="EMBL" id="EKB48867.1"/>
    </source>
</evidence>
<keyword evidence="1" id="KW-0472">Membrane</keyword>
<evidence type="ECO:0000256" key="1">
    <source>
        <dbReference type="SAM" id="Phobius"/>
    </source>
</evidence>